<evidence type="ECO:0000256" key="8">
    <source>
        <dbReference type="ARBA" id="ARBA00022475"/>
    </source>
</evidence>
<accession>A0A953NE06</accession>
<comment type="catalytic activity">
    <reaction evidence="1">
        <text>a 1,2-diacyl-sn-glycero-3-phosphate + CTP + H(+) = a CDP-1,2-diacyl-sn-glycerol + diphosphate</text>
        <dbReference type="Rhea" id="RHEA:16229"/>
        <dbReference type="ChEBI" id="CHEBI:15378"/>
        <dbReference type="ChEBI" id="CHEBI:33019"/>
        <dbReference type="ChEBI" id="CHEBI:37563"/>
        <dbReference type="ChEBI" id="CHEBI:58332"/>
        <dbReference type="ChEBI" id="CHEBI:58608"/>
        <dbReference type="EC" id="2.7.7.41"/>
    </reaction>
</comment>
<feature type="transmembrane region" description="Helical" evidence="24">
    <location>
        <begin position="171"/>
        <end position="192"/>
    </location>
</feature>
<evidence type="ECO:0000256" key="13">
    <source>
        <dbReference type="ARBA" id="ARBA00022989"/>
    </source>
</evidence>
<comment type="pathway">
    <text evidence="3">Phospholipid metabolism; CDP-diacylglycerol biosynthesis; CDP-diacylglycerol from sn-glycerol 3-phosphate: step 3/3.</text>
</comment>
<evidence type="ECO:0000256" key="22">
    <source>
        <dbReference type="ARBA" id="ARBA00032743"/>
    </source>
</evidence>
<keyword evidence="11 24" id="KW-0812">Transmembrane</keyword>
<evidence type="ECO:0000256" key="1">
    <source>
        <dbReference type="ARBA" id="ARBA00001698"/>
    </source>
</evidence>
<dbReference type="GO" id="GO:0016024">
    <property type="term" value="P:CDP-diacylglycerol biosynthetic process"/>
    <property type="evidence" value="ECO:0007669"/>
    <property type="project" value="TreeGrafter"/>
</dbReference>
<evidence type="ECO:0000256" key="10">
    <source>
        <dbReference type="ARBA" id="ARBA00022679"/>
    </source>
</evidence>
<keyword evidence="17" id="KW-1208">Phospholipid metabolism</keyword>
<keyword evidence="13 24" id="KW-1133">Transmembrane helix</keyword>
<keyword evidence="10" id="KW-0808">Transferase</keyword>
<evidence type="ECO:0000256" key="18">
    <source>
        <dbReference type="ARBA" id="ARBA00029893"/>
    </source>
</evidence>
<name>A0A953NE06_9MOLU</name>
<feature type="transmembrane region" description="Helical" evidence="24">
    <location>
        <begin position="107"/>
        <end position="126"/>
    </location>
</feature>
<evidence type="ECO:0000256" key="17">
    <source>
        <dbReference type="ARBA" id="ARBA00023264"/>
    </source>
</evidence>
<evidence type="ECO:0000256" key="16">
    <source>
        <dbReference type="ARBA" id="ARBA00023209"/>
    </source>
</evidence>
<evidence type="ECO:0000256" key="15">
    <source>
        <dbReference type="ARBA" id="ARBA00023136"/>
    </source>
</evidence>
<feature type="transmembrane region" description="Helical" evidence="24">
    <location>
        <begin position="63"/>
        <end position="80"/>
    </location>
</feature>
<keyword evidence="26" id="KW-1185">Reference proteome</keyword>
<dbReference type="AlphaFoldDB" id="A0A953NE06"/>
<feature type="transmembrane region" description="Helical" evidence="24">
    <location>
        <begin position="12"/>
        <end position="29"/>
    </location>
</feature>
<evidence type="ECO:0000256" key="12">
    <source>
        <dbReference type="ARBA" id="ARBA00022695"/>
    </source>
</evidence>
<dbReference type="GO" id="GO:0004605">
    <property type="term" value="F:phosphatidate cytidylyltransferase activity"/>
    <property type="evidence" value="ECO:0007669"/>
    <property type="project" value="UniProtKB-EC"/>
</dbReference>
<evidence type="ECO:0000313" key="26">
    <source>
        <dbReference type="Proteomes" id="UP000772186"/>
    </source>
</evidence>
<comment type="caution">
    <text evidence="25">The sequence shown here is derived from an EMBL/GenBank/DDBJ whole genome shotgun (WGS) entry which is preliminary data.</text>
</comment>
<dbReference type="RefSeq" id="WP_223644320.1">
    <property type="nucleotide sequence ID" value="NZ_JAIQBY010000002.1"/>
</dbReference>
<dbReference type="PANTHER" id="PTHR46382">
    <property type="entry name" value="PHOSPHATIDATE CYTIDYLYLTRANSFERASE"/>
    <property type="match status" value="1"/>
</dbReference>
<organism evidence="25 26">
    <name type="scientific">Mycoplasma tauri</name>
    <dbReference type="NCBI Taxonomy" id="547987"/>
    <lineage>
        <taxon>Bacteria</taxon>
        <taxon>Bacillati</taxon>
        <taxon>Mycoplasmatota</taxon>
        <taxon>Mollicutes</taxon>
        <taxon>Mycoplasmataceae</taxon>
        <taxon>Mycoplasma</taxon>
    </lineage>
</organism>
<dbReference type="Pfam" id="PF01148">
    <property type="entry name" value="CTP_transf_1"/>
    <property type="match status" value="1"/>
</dbReference>
<reference evidence="25 26" key="1">
    <citation type="submission" date="2021-09" db="EMBL/GenBank/DDBJ databases">
        <title>WGS of Mycoplasma sp. Zaradi2 strains.</title>
        <authorList>
            <person name="Spergser J."/>
        </authorList>
    </citation>
    <scope>NUCLEOTIDE SEQUENCE [LARGE SCALE GENOMIC DNA]</scope>
    <source>
        <strain evidence="25 26">1331</strain>
    </source>
</reference>
<evidence type="ECO:0000256" key="3">
    <source>
        <dbReference type="ARBA" id="ARBA00005119"/>
    </source>
</evidence>
<evidence type="ECO:0000256" key="7">
    <source>
        <dbReference type="ARBA" id="ARBA00019373"/>
    </source>
</evidence>
<evidence type="ECO:0000256" key="5">
    <source>
        <dbReference type="ARBA" id="ARBA00010185"/>
    </source>
</evidence>
<evidence type="ECO:0000256" key="14">
    <source>
        <dbReference type="ARBA" id="ARBA00023098"/>
    </source>
</evidence>
<keyword evidence="8" id="KW-1003">Cell membrane</keyword>
<dbReference type="Proteomes" id="UP000772186">
    <property type="component" value="Unassembled WGS sequence"/>
</dbReference>
<evidence type="ECO:0000256" key="9">
    <source>
        <dbReference type="ARBA" id="ARBA00022516"/>
    </source>
</evidence>
<evidence type="ECO:0000256" key="23">
    <source>
        <dbReference type="ARBA" id="ARBA00033406"/>
    </source>
</evidence>
<dbReference type="EC" id="2.7.7.41" evidence="6"/>
<keyword evidence="14" id="KW-0443">Lipid metabolism</keyword>
<gene>
    <name evidence="25" type="ORF">LAD73_00370</name>
</gene>
<sequence length="303" mass="34650">MNILKQRVIPGILFAIFIISFVVIGEILGSKSYEIRIICYLFVSMMTWVIGYELFKAFRLPKWIIYLLPFAIILCIFMPINTSMELLRNIPNQISVDKLKVYTNEALFNWVNLIIFTIITLLFLLIELSTRVNMTFADRIIRALHIWFSLFFITNSMIFLLYISFYNWQLIILLFGASVVTDTGGFFGGLLFGKKWINLPFAPNISPKKTWEGFIVGVSLCLIFSASIIFSFNLFGGQVFLQIIAAIVAPLAAVIGDLYFSYLKRLNAVKDYSKILLAHGGILDRFDSLCVIVTMIALIYKFV</sequence>
<feature type="transmembrane region" description="Helical" evidence="24">
    <location>
        <begin position="240"/>
        <end position="263"/>
    </location>
</feature>
<evidence type="ECO:0000256" key="21">
    <source>
        <dbReference type="ARBA" id="ARBA00032396"/>
    </source>
</evidence>
<feature type="transmembrane region" description="Helical" evidence="24">
    <location>
        <begin position="213"/>
        <end position="234"/>
    </location>
</feature>
<evidence type="ECO:0000256" key="4">
    <source>
        <dbReference type="ARBA" id="ARBA00005189"/>
    </source>
</evidence>
<feature type="transmembrane region" description="Helical" evidence="24">
    <location>
        <begin position="35"/>
        <end position="51"/>
    </location>
</feature>
<keyword evidence="12 25" id="KW-0548">Nucleotidyltransferase</keyword>
<evidence type="ECO:0000256" key="6">
    <source>
        <dbReference type="ARBA" id="ARBA00012487"/>
    </source>
</evidence>
<protein>
    <recommendedName>
        <fullName evidence="7">Phosphatidate cytidylyltransferase</fullName>
        <ecNumber evidence="6">2.7.7.41</ecNumber>
    </recommendedName>
    <alternativeName>
        <fullName evidence="20">CDP-DAG synthase</fullName>
    </alternativeName>
    <alternativeName>
        <fullName evidence="22">CDP-DG synthase</fullName>
    </alternativeName>
    <alternativeName>
        <fullName evidence="18">CDP-diacylglycerol synthase</fullName>
    </alternativeName>
    <alternativeName>
        <fullName evidence="21">CDP-diglyceride pyrophosphorylase</fullName>
    </alternativeName>
    <alternativeName>
        <fullName evidence="23">CDP-diglyceride synthase</fullName>
    </alternativeName>
    <alternativeName>
        <fullName evidence="19">CTP:phosphatidate cytidylyltransferase</fullName>
    </alternativeName>
</protein>
<keyword evidence="9" id="KW-0444">Lipid biosynthesis</keyword>
<keyword evidence="15 24" id="KW-0472">Membrane</keyword>
<dbReference type="PANTHER" id="PTHR46382:SF1">
    <property type="entry name" value="PHOSPHATIDATE CYTIDYLYLTRANSFERASE"/>
    <property type="match status" value="1"/>
</dbReference>
<evidence type="ECO:0000256" key="11">
    <source>
        <dbReference type="ARBA" id="ARBA00022692"/>
    </source>
</evidence>
<evidence type="ECO:0000256" key="2">
    <source>
        <dbReference type="ARBA" id="ARBA00004651"/>
    </source>
</evidence>
<feature type="transmembrane region" description="Helical" evidence="24">
    <location>
        <begin position="275"/>
        <end position="300"/>
    </location>
</feature>
<evidence type="ECO:0000313" key="25">
    <source>
        <dbReference type="EMBL" id="MBZ4195183.1"/>
    </source>
</evidence>
<comment type="pathway">
    <text evidence="4">Lipid metabolism.</text>
</comment>
<evidence type="ECO:0000256" key="20">
    <source>
        <dbReference type="ARBA" id="ARBA00032253"/>
    </source>
</evidence>
<feature type="transmembrane region" description="Helical" evidence="24">
    <location>
        <begin position="146"/>
        <end position="165"/>
    </location>
</feature>
<evidence type="ECO:0000256" key="19">
    <source>
        <dbReference type="ARBA" id="ARBA00031825"/>
    </source>
</evidence>
<dbReference type="GO" id="GO:0005886">
    <property type="term" value="C:plasma membrane"/>
    <property type="evidence" value="ECO:0007669"/>
    <property type="project" value="UniProtKB-SubCell"/>
</dbReference>
<evidence type="ECO:0000256" key="24">
    <source>
        <dbReference type="SAM" id="Phobius"/>
    </source>
</evidence>
<keyword evidence="16" id="KW-0594">Phospholipid biosynthesis</keyword>
<comment type="similarity">
    <text evidence="5">Belongs to the CDS family.</text>
</comment>
<dbReference type="EMBL" id="JAIQBY010000002">
    <property type="protein sequence ID" value="MBZ4195183.1"/>
    <property type="molecule type" value="Genomic_DNA"/>
</dbReference>
<proteinExistence type="inferred from homology"/>
<comment type="subcellular location">
    <subcellularLocation>
        <location evidence="2">Cell membrane</location>
        <topology evidence="2">Multi-pass membrane protein</topology>
    </subcellularLocation>
</comment>